<evidence type="ECO:0000313" key="1">
    <source>
        <dbReference type="EMBL" id="ALR21589.1"/>
    </source>
</evidence>
<keyword evidence="2" id="KW-1185">Reference proteome</keyword>
<gene>
    <name evidence="1" type="ORF">ATN00_16105</name>
</gene>
<dbReference type="RefSeq" id="WP_062066336.1">
    <property type="nucleotide sequence ID" value="NZ_CP013264.1"/>
</dbReference>
<accession>A0A0S3F1L8</accession>
<dbReference type="EMBL" id="CP013264">
    <property type="protein sequence ID" value="ALR21589.1"/>
    <property type="molecule type" value="Genomic_DNA"/>
</dbReference>
<dbReference type="OrthoDB" id="5465469at2"/>
<sequence>MLLFTSLILSGAAFIAALFLLIRLDHARRMSDYQCNLAINLHARQMSAILKSAPILPGIARPGLVASVTTTRHRLGTVGMAVESMLLQTVRPESVNLYLSNDIDIGLLPESLIRLQDMGLNIHFVPDVGPHTKLIYALERYSNHHVITFDDDFYAPPNSLETLLRTAEQAPHAIVGNWVRQLRIGRDGKVRTAKEGRLMTPKTQVREIDAPSRPLRMGYDFFAYGTGGILYPPGCMDARVFDIATFRALCPTEDDVWFKAMSLLRDTPVAATNLGHSPKHHSLSGSQASALRHDNYCGSVQKASSQIAAVFEHFDLVDRIAHLNRQQYP</sequence>
<name>A0A0S3F1L8_9SPHN</name>
<evidence type="ECO:0008006" key="3">
    <source>
        <dbReference type="Google" id="ProtNLM"/>
    </source>
</evidence>
<dbReference type="KEGG" id="sbd:ATN00_16105"/>
<dbReference type="SUPFAM" id="SSF53448">
    <property type="entry name" value="Nucleotide-diphospho-sugar transferases"/>
    <property type="match status" value="1"/>
</dbReference>
<dbReference type="Proteomes" id="UP000056968">
    <property type="component" value="Chromosome"/>
</dbReference>
<organism evidence="1 2">
    <name type="scientific">Sphingobium baderi</name>
    <dbReference type="NCBI Taxonomy" id="1332080"/>
    <lineage>
        <taxon>Bacteria</taxon>
        <taxon>Pseudomonadati</taxon>
        <taxon>Pseudomonadota</taxon>
        <taxon>Alphaproteobacteria</taxon>
        <taxon>Sphingomonadales</taxon>
        <taxon>Sphingomonadaceae</taxon>
        <taxon>Sphingobium</taxon>
    </lineage>
</organism>
<reference evidence="1 2" key="1">
    <citation type="submission" date="2015-11" db="EMBL/GenBank/DDBJ databases">
        <title>A Two-component Flavoprotein Monooxygenase System MeaXY Responsible for para-Hydroxylation of 2-Methyl-6-ethylaniline and 2,6-Diethylaniline in Sphingobium baderi DE-13.</title>
        <authorList>
            <person name="Cheng M."/>
            <person name="Meng Q."/>
            <person name="Yang Y."/>
            <person name="Chu C."/>
            <person name="Yan X."/>
            <person name="He J."/>
            <person name="Li S."/>
        </authorList>
    </citation>
    <scope>NUCLEOTIDE SEQUENCE [LARGE SCALE GENOMIC DNA]</scope>
    <source>
        <strain evidence="1 2">DE-13</strain>
    </source>
</reference>
<dbReference type="AlphaFoldDB" id="A0A0S3F1L8"/>
<evidence type="ECO:0000313" key="2">
    <source>
        <dbReference type="Proteomes" id="UP000056968"/>
    </source>
</evidence>
<proteinExistence type="predicted"/>
<protein>
    <recommendedName>
        <fullName evidence="3">Glycosyl transferase</fullName>
    </recommendedName>
</protein>
<dbReference type="InterPro" id="IPR029044">
    <property type="entry name" value="Nucleotide-diphossugar_trans"/>
</dbReference>
<dbReference type="STRING" id="1332080.ATN00_16105"/>